<protein>
    <submittedName>
        <fullName evidence="2">Uncharacterized protein</fullName>
    </submittedName>
</protein>
<evidence type="ECO:0000313" key="3">
    <source>
        <dbReference type="EMBL" id="JAP97438.1"/>
    </source>
</evidence>
<organism evidence="2">
    <name type="scientific">Lygus hesperus</name>
    <name type="common">Western plant bug</name>
    <dbReference type="NCBI Taxonomy" id="30085"/>
    <lineage>
        <taxon>Eukaryota</taxon>
        <taxon>Metazoa</taxon>
        <taxon>Ecdysozoa</taxon>
        <taxon>Arthropoda</taxon>
        <taxon>Hexapoda</taxon>
        <taxon>Insecta</taxon>
        <taxon>Pterygota</taxon>
        <taxon>Neoptera</taxon>
        <taxon>Paraneoptera</taxon>
        <taxon>Hemiptera</taxon>
        <taxon>Heteroptera</taxon>
        <taxon>Panheteroptera</taxon>
        <taxon>Cimicomorpha</taxon>
        <taxon>Miridae</taxon>
        <taxon>Mirini</taxon>
        <taxon>Lygus</taxon>
    </lineage>
</organism>
<reference evidence="3" key="3">
    <citation type="journal article" date="2016" name="Gigascience">
        <title>De novo construction of an expanded transcriptome assembly for the western tarnished plant bug, Lygus hesperus.</title>
        <authorList>
            <person name="Tassone E.E."/>
            <person name="Geib S.M."/>
            <person name="Hall B."/>
            <person name="Fabrick J.A."/>
            <person name="Brent C.S."/>
            <person name="Hull J.J."/>
        </authorList>
    </citation>
    <scope>NUCLEOTIDE SEQUENCE</scope>
</reference>
<proteinExistence type="predicted"/>
<sequence>MELVATTTSSASLSAISSSRRQRLLKQQQQYQQKEGSVFSSFRVDKQLFATPSQASHGSRGAVLRHSVVSTNPNNLTSVFRKLRLDSTPPYRAHAATSLGPVYALGGEEVNNDDDNNTISNSRNNNNISNSNIVGSFSHP</sequence>
<feature type="compositionally biased region" description="Low complexity" evidence="1">
    <location>
        <begin position="117"/>
        <end position="133"/>
    </location>
</feature>
<evidence type="ECO:0000256" key="1">
    <source>
        <dbReference type="SAM" id="MobiDB-lite"/>
    </source>
</evidence>
<feature type="region of interest" description="Disordered" evidence="1">
    <location>
        <begin position="114"/>
        <end position="140"/>
    </location>
</feature>
<dbReference type="EMBL" id="GBHO01013657">
    <property type="protein sequence ID" value="JAG29947.1"/>
    <property type="molecule type" value="Transcribed_RNA"/>
</dbReference>
<dbReference type="EMBL" id="GDHC01021190">
    <property type="protein sequence ID" value="JAP97438.1"/>
    <property type="molecule type" value="Transcribed_RNA"/>
</dbReference>
<dbReference type="AlphaFoldDB" id="A0A0A9YA44"/>
<name>A0A0A9YA44_LYGHE</name>
<reference evidence="2" key="2">
    <citation type="submission" date="2014-07" db="EMBL/GenBank/DDBJ databases">
        <authorList>
            <person name="Hull J."/>
        </authorList>
    </citation>
    <scope>NUCLEOTIDE SEQUENCE</scope>
</reference>
<gene>
    <name evidence="2" type="ORF">CM83_11282</name>
    <name evidence="3" type="ORF">g.11280</name>
</gene>
<reference evidence="2" key="1">
    <citation type="journal article" date="2014" name="PLoS ONE">
        <title>Transcriptome-Based Identification of ABC Transporters in the Western Tarnished Plant Bug Lygus hesperus.</title>
        <authorList>
            <person name="Hull J.J."/>
            <person name="Chaney K."/>
            <person name="Geib S.M."/>
            <person name="Fabrick J.A."/>
            <person name="Brent C.S."/>
            <person name="Walsh D."/>
            <person name="Lavine L.C."/>
        </authorList>
    </citation>
    <scope>NUCLEOTIDE SEQUENCE</scope>
</reference>
<evidence type="ECO:0000313" key="2">
    <source>
        <dbReference type="EMBL" id="JAG29947.1"/>
    </source>
</evidence>
<accession>A0A0A9YA44</accession>